<accession>A0ABY6UFR2</accession>
<dbReference type="PROSITE" id="PS50011">
    <property type="entry name" value="PROTEIN_KINASE_DOM"/>
    <property type="match status" value="1"/>
</dbReference>
<dbReference type="Proteomes" id="UP000766486">
    <property type="component" value="Unassembled WGS sequence"/>
</dbReference>
<dbReference type="InterPro" id="IPR045133">
    <property type="entry name" value="IRE1/2-like"/>
</dbReference>
<dbReference type="Pfam" id="PF00069">
    <property type="entry name" value="Pkinase"/>
    <property type="match status" value="1"/>
</dbReference>
<organism evidence="2 3">
    <name type="scientific">Bionectria ochroleuca</name>
    <name type="common">Gliocladium roseum</name>
    <dbReference type="NCBI Taxonomy" id="29856"/>
    <lineage>
        <taxon>Eukaryota</taxon>
        <taxon>Fungi</taxon>
        <taxon>Dikarya</taxon>
        <taxon>Ascomycota</taxon>
        <taxon>Pezizomycotina</taxon>
        <taxon>Sordariomycetes</taxon>
        <taxon>Hypocreomycetidae</taxon>
        <taxon>Hypocreales</taxon>
        <taxon>Bionectriaceae</taxon>
        <taxon>Clonostachys</taxon>
    </lineage>
</organism>
<protein>
    <recommendedName>
        <fullName evidence="1">Protein kinase domain-containing protein</fullName>
    </recommendedName>
</protein>
<dbReference type="PANTHER" id="PTHR13954">
    <property type="entry name" value="IRE1-RELATED"/>
    <property type="match status" value="1"/>
</dbReference>
<comment type="caution">
    <text evidence="2">The sequence shown here is derived from an EMBL/GenBank/DDBJ whole genome shotgun (WGS) entry which is preliminary data.</text>
</comment>
<dbReference type="PANTHER" id="PTHR13954:SF6">
    <property type="entry name" value="NON-SPECIFIC SERINE_THREONINE PROTEIN KINASE"/>
    <property type="match status" value="1"/>
</dbReference>
<feature type="domain" description="Protein kinase" evidence="1">
    <location>
        <begin position="52"/>
        <end position="279"/>
    </location>
</feature>
<dbReference type="EMBL" id="CABFNS010000794">
    <property type="protein sequence ID" value="VUC28869.1"/>
    <property type="molecule type" value="Genomic_DNA"/>
</dbReference>
<sequence>MSVSIFTPPCREFATMVNQSKSMGLELVRSLQDLTIVEHFEHGATNPKTTTFYHISNDEKLYFGETLKSKMETSITDYNSALKRVPDEKVWPEVPADVNLTLAPDNLTEKSAFLKRPKLKAYSSKNDNSLIPRSILKEAMIMEKLSISPHPNFVQYIGCRVKRGRITAICLERLYLTLSQYSNTPEFGQLDKDKFVDDVESAIDHLHALGLAHNDINPNNIMVKGDKPMLVGFGSCQPFEESLDSLVTSSWNEEVFSTSEKQHDVSSLNKLREWIKKPE</sequence>
<dbReference type="InterPro" id="IPR000719">
    <property type="entry name" value="Prot_kinase_dom"/>
</dbReference>
<reference evidence="2 3" key="1">
    <citation type="submission" date="2019-06" db="EMBL/GenBank/DDBJ databases">
        <authorList>
            <person name="Broberg M."/>
        </authorList>
    </citation>
    <scope>NUCLEOTIDE SEQUENCE [LARGE SCALE GENOMIC DNA]</scope>
</reference>
<gene>
    <name evidence="2" type="ORF">CLO192961_LOCUS245259</name>
</gene>
<evidence type="ECO:0000313" key="2">
    <source>
        <dbReference type="EMBL" id="VUC28869.1"/>
    </source>
</evidence>
<dbReference type="SUPFAM" id="SSF56112">
    <property type="entry name" value="Protein kinase-like (PK-like)"/>
    <property type="match status" value="1"/>
</dbReference>
<dbReference type="InterPro" id="IPR011009">
    <property type="entry name" value="Kinase-like_dom_sf"/>
</dbReference>
<proteinExistence type="predicted"/>
<dbReference type="Gene3D" id="1.10.510.10">
    <property type="entry name" value="Transferase(Phosphotransferase) domain 1"/>
    <property type="match status" value="1"/>
</dbReference>
<keyword evidence="3" id="KW-1185">Reference proteome</keyword>
<evidence type="ECO:0000259" key="1">
    <source>
        <dbReference type="PROSITE" id="PS50011"/>
    </source>
</evidence>
<evidence type="ECO:0000313" key="3">
    <source>
        <dbReference type="Proteomes" id="UP000766486"/>
    </source>
</evidence>
<name>A0ABY6UFR2_BIOOC</name>